<organism evidence="1 2">
    <name type="scientific">Pilimelia columellifera subsp. columellifera</name>
    <dbReference type="NCBI Taxonomy" id="706583"/>
    <lineage>
        <taxon>Bacteria</taxon>
        <taxon>Bacillati</taxon>
        <taxon>Actinomycetota</taxon>
        <taxon>Actinomycetes</taxon>
        <taxon>Micromonosporales</taxon>
        <taxon>Micromonosporaceae</taxon>
        <taxon>Pilimelia</taxon>
    </lineage>
</organism>
<keyword evidence="2" id="KW-1185">Reference proteome</keyword>
<evidence type="ECO:0000313" key="2">
    <source>
        <dbReference type="Proteomes" id="UP001499978"/>
    </source>
</evidence>
<comment type="caution">
    <text evidence="1">The sequence shown here is derived from an EMBL/GenBank/DDBJ whole genome shotgun (WGS) entry which is preliminary data.</text>
</comment>
<protein>
    <submittedName>
        <fullName evidence="1">Uncharacterized protein</fullName>
    </submittedName>
</protein>
<dbReference type="InterPro" id="IPR046251">
    <property type="entry name" value="DUF6284"/>
</dbReference>
<sequence>MKRVNRTSHTPPIPVVVLVDETQQYLNDPTPADLQAIEDEWPLIVAELAVVDAECVMAHREHPTELDRRRLRRATDQVLRVAVDQASRTNVVVSLSQTRAA</sequence>
<dbReference type="Proteomes" id="UP001499978">
    <property type="component" value="Unassembled WGS sequence"/>
</dbReference>
<dbReference type="Pfam" id="PF19801">
    <property type="entry name" value="DUF6284"/>
    <property type="match status" value="1"/>
</dbReference>
<reference evidence="1 2" key="1">
    <citation type="journal article" date="2019" name="Int. J. Syst. Evol. Microbiol.">
        <title>The Global Catalogue of Microorganisms (GCM) 10K type strain sequencing project: providing services to taxonomists for standard genome sequencing and annotation.</title>
        <authorList>
            <consortium name="The Broad Institute Genomics Platform"/>
            <consortium name="The Broad Institute Genome Sequencing Center for Infectious Disease"/>
            <person name="Wu L."/>
            <person name="Ma J."/>
        </authorList>
    </citation>
    <scope>NUCLEOTIDE SEQUENCE [LARGE SCALE GENOMIC DNA]</scope>
    <source>
        <strain evidence="1 2">JCM 3367</strain>
    </source>
</reference>
<name>A0ABN3NB01_9ACTN</name>
<gene>
    <name evidence="1" type="ORF">GCM10010201_13410</name>
</gene>
<accession>A0ABN3NB01</accession>
<dbReference type="RefSeq" id="WP_344169929.1">
    <property type="nucleotide sequence ID" value="NZ_BAAARY010000005.1"/>
</dbReference>
<dbReference type="EMBL" id="BAAARY010000005">
    <property type="protein sequence ID" value="GAA2517885.1"/>
    <property type="molecule type" value="Genomic_DNA"/>
</dbReference>
<proteinExistence type="predicted"/>
<evidence type="ECO:0000313" key="1">
    <source>
        <dbReference type="EMBL" id="GAA2517885.1"/>
    </source>
</evidence>